<feature type="domain" description="NADH:flavin oxidoreductase/NADH oxidase N-terminal" evidence="1">
    <location>
        <begin position="1119"/>
        <end position="1449"/>
    </location>
</feature>
<proteinExistence type="predicted"/>
<dbReference type="PANTHER" id="PTHR22893">
    <property type="entry name" value="NADH OXIDOREDUCTASE-RELATED"/>
    <property type="match status" value="1"/>
</dbReference>
<gene>
    <name evidence="2" type="ORF">G7Y89_g10933</name>
</gene>
<dbReference type="Proteomes" id="UP000566819">
    <property type="component" value="Unassembled WGS sequence"/>
</dbReference>
<dbReference type="Gene3D" id="3.80.10.10">
    <property type="entry name" value="Ribonuclease Inhibitor"/>
    <property type="match status" value="1"/>
</dbReference>
<organism evidence="2 3">
    <name type="scientific">Cudoniella acicularis</name>
    <dbReference type="NCBI Taxonomy" id="354080"/>
    <lineage>
        <taxon>Eukaryota</taxon>
        <taxon>Fungi</taxon>
        <taxon>Dikarya</taxon>
        <taxon>Ascomycota</taxon>
        <taxon>Pezizomycotina</taxon>
        <taxon>Leotiomycetes</taxon>
        <taxon>Helotiales</taxon>
        <taxon>Tricladiaceae</taxon>
        <taxon>Cudoniella</taxon>
    </lineage>
</organism>
<dbReference type="InterPro" id="IPR001155">
    <property type="entry name" value="OxRdtase_FMN_N"/>
</dbReference>
<accession>A0A8H4RE47</accession>
<evidence type="ECO:0000259" key="1">
    <source>
        <dbReference type="Pfam" id="PF00724"/>
    </source>
</evidence>
<protein>
    <recommendedName>
        <fullName evidence="1">NADH:flavin oxidoreductase/NADH oxidase N-terminal domain-containing protein</fullName>
    </recommendedName>
</protein>
<dbReference type="Gene3D" id="3.20.20.70">
    <property type="entry name" value="Aldolase class I"/>
    <property type="match status" value="1"/>
</dbReference>
<dbReference type="GO" id="GO:0003959">
    <property type="term" value="F:NADPH dehydrogenase activity"/>
    <property type="evidence" value="ECO:0007669"/>
    <property type="project" value="TreeGrafter"/>
</dbReference>
<dbReference type="PANTHER" id="PTHR22893:SF91">
    <property type="entry name" value="NADPH DEHYDROGENASE 2-RELATED"/>
    <property type="match status" value="1"/>
</dbReference>
<dbReference type="FunFam" id="3.20.20.70:FF:000138">
    <property type="entry name" value="NADPH dehydrogenase 1"/>
    <property type="match status" value="1"/>
</dbReference>
<dbReference type="CDD" id="cd02933">
    <property type="entry name" value="OYE_like_FMN"/>
    <property type="match status" value="1"/>
</dbReference>
<dbReference type="InterPro" id="IPR032675">
    <property type="entry name" value="LRR_dom_sf"/>
</dbReference>
<dbReference type="GO" id="GO:0010181">
    <property type="term" value="F:FMN binding"/>
    <property type="evidence" value="ECO:0007669"/>
    <property type="project" value="InterPro"/>
</dbReference>
<dbReference type="SUPFAM" id="SSF51395">
    <property type="entry name" value="FMN-linked oxidoreductases"/>
    <property type="match status" value="1"/>
</dbReference>
<dbReference type="EMBL" id="JAAMPI010001007">
    <property type="protein sequence ID" value="KAF4627220.1"/>
    <property type="molecule type" value="Genomic_DNA"/>
</dbReference>
<dbReference type="Pfam" id="PF00724">
    <property type="entry name" value="Oxidored_FMN"/>
    <property type="match status" value="1"/>
</dbReference>
<evidence type="ECO:0000313" key="3">
    <source>
        <dbReference type="Proteomes" id="UP000566819"/>
    </source>
</evidence>
<dbReference type="OrthoDB" id="2130169at2759"/>
<evidence type="ECO:0000313" key="2">
    <source>
        <dbReference type="EMBL" id="KAF4627220.1"/>
    </source>
</evidence>
<comment type="caution">
    <text evidence="2">The sequence shown here is derived from an EMBL/GenBank/DDBJ whole genome shotgun (WGS) entry which is preliminary data.</text>
</comment>
<dbReference type="InterPro" id="IPR045247">
    <property type="entry name" value="Oye-like"/>
</dbReference>
<keyword evidence="3" id="KW-1185">Reference proteome</keyword>
<dbReference type="InterPro" id="IPR013785">
    <property type="entry name" value="Aldolase_TIM"/>
</dbReference>
<sequence>MARVRAYLNTRARKRQSQLQTQDVNETEHVPIHITITARTPVPLDPGRPSLAQLPDDVVLLVLSFKARHVQHHTVHIDLHQDKRSQARSRLDVLARNLLQPAVRVLEVRTQKEEEGDEILSRLADMLPSMTGLRDLHWHMDQWHVDTHPPINKYREWRWHVPAPIPRDLLNHVPTRTRLHTSVAVKDEPHDRARAFLAQLIDNQNLFSLSVNVGFVDGQECLATLGVLKQVLLSCPRLARIPRLFVWQPSHHPHGVADGPGPRAPYCGLGLSGGERPPALEELGVAEYPWGRVPTAALRGMYCTGYPAKDNEIQYWAQTFDWSRLHRLNDIPSALAEEIAPKLTALKEIDFKDSFNLFWDRTAFLEQIPIALELLSIPTWSYIGNKHTAITRHGSALRKLTVHRLEPWPAGSLVTDADLVALCNGLPHLEELALDIARDETKKAWPYSTLDIIASFPCLRSIQLWFELPGTPDVTVSTARQLFTYLQQRNRNIHRLELCSGAPNGPNWFGEPTWAMQNSIRLVCEVSLREVDAADGFVRVTCPDFSTEMNAELSRRAKETREGRRGVAEEKRLLLEVALDGPLTFDEWEAWHKLMRERWKAREKAREKAQPQQRSVFKRLVSSAWSCSTKAEPREQDPERHPEPHYAERFSLRLVSDAVDVVAPVLEQLLQVDDVVEPGEESTGLDVALERDDGGGGDGFKRAVAEAILQLLFLANEDRKEHYGKFQFISIRNPDDAKDQKVRRRARSHAVKQALENKRKLQQESRGNFRVSTSKDYPRRLGSKITRTQTLVAPTFSLSAGMLDPFKVLAVDSSRLQALLSNYKARQAAEPVFSVADELSFQSFRSVFQTGLDDPALLNAVMLTFAITATEGSIDRECLGYQSQAMSYIRERMSSLDRATSVSTIGAILLLAGVEARLGMQFQVQLHMRAIHQLLDICRSEGIYLTGGIKRAIFWQDLNSSIMTGSSRVVDHTTFAELQWRRDPFSPSFFRLPPGFQARFHLLSKEFIEVLEDIHALQCIRDFTRSASWDILSMAHINNHQASIQSRLVGLENLSCVLECCYLAAYLCSSMLCCKVWCALVIPIPKQPADKTSLIQKAKDLTITQTNVHKSLIMAESRLFKPLKIGNVEVKHRVGMPSLTRFRATNGRVPTPLMKEYYGQRASVPGTLIITEGTLVSPSACGGFVNTPGIWSQDQVTAWRAITDEVHNKGCFIFCQLFAMGRAADAEVAKREGINIIAPSALPIDEDSPLPRAMTIQEIKQTVRDFAKASENAISAGFDGVECHGANGYLIDQFIQDVSNKRDDEYGGSVENRSRFLNDVMKAMADAVGPEAVGLRLSPWSPFQGMRMEDPIPQFTDIINKASQLNLAYLHLIESRMSGGEDFEGNDQLDFAYRLWRGPILVAGGYKPADARKLVDEEHPGRDIVVMFGRYFIANPDLVYRIKEGLELNAYDRKTFYVSNSTVGYLDYPLSMEYLESEKVSISSA</sequence>
<name>A0A8H4RE47_9HELO</name>
<reference evidence="2 3" key="1">
    <citation type="submission" date="2020-03" db="EMBL/GenBank/DDBJ databases">
        <title>Draft Genome Sequence of Cudoniella acicularis.</title>
        <authorList>
            <person name="Buettner E."/>
            <person name="Kellner H."/>
        </authorList>
    </citation>
    <scope>NUCLEOTIDE SEQUENCE [LARGE SCALE GENOMIC DNA]</scope>
    <source>
        <strain evidence="2 3">DSM 108380</strain>
    </source>
</reference>